<keyword evidence="13 17" id="KW-0472">Membrane</keyword>
<evidence type="ECO:0000256" key="8">
    <source>
        <dbReference type="ARBA" id="ARBA00022692"/>
    </source>
</evidence>
<dbReference type="Pfam" id="PF13424">
    <property type="entry name" value="TPR_12"/>
    <property type="match status" value="2"/>
</dbReference>
<dbReference type="InterPro" id="IPR013618">
    <property type="entry name" value="TMTC_DUF1736"/>
</dbReference>
<dbReference type="Gene3D" id="1.25.40.10">
    <property type="entry name" value="Tetratricopeptide repeat domain"/>
    <property type="match status" value="3"/>
</dbReference>
<comment type="similarity">
    <text evidence="5">Belongs to the TMTC family.</text>
</comment>
<gene>
    <name evidence="19" type="ORF">ABEB36_002620</name>
</gene>
<feature type="repeat" description="TPR" evidence="16">
    <location>
        <begin position="446"/>
        <end position="479"/>
    </location>
</feature>
<proteinExistence type="inferred from homology"/>
<keyword evidence="20" id="KW-1185">Reference proteome</keyword>
<reference evidence="19 20" key="1">
    <citation type="submission" date="2024-05" db="EMBL/GenBank/DDBJ databases">
        <title>Genetic variation in Jamaican populations of the coffee berry borer (Hypothenemus hampei).</title>
        <authorList>
            <person name="Errbii M."/>
            <person name="Myrie A."/>
        </authorList>
    </citation>
    <scope>NUCLEOTIDE SEQUENCE [LARGE SCALE GENOMIC DNA]</scope>
    <source>
        <strain evidence="19">JA-Hopewell-2020-01-JO</strain>
        <tissue evidence="19">Whole body</tissue>
    </source>
</reference>
<evidence type="ECO:0000256" key="5">
    <source>
        <dbReference type="ARBA" id="ARBA00007882"/>
    </source>
</evidence>
<evidence type="ECO:0000256" key="12">
    <source>
        <dbReference type="ARBA" id="ARBA00022989"/>
    </source>
</evidence>
<keyword evidence="7" id="KW-0808">Transferase</keyword>
<dbReference type="SMART" id="SM00028">
    <property type="entry name" value="TPR"/>
    <property type="match status" value="6"/>
</dbReference>
<dbReference type="PROSITE" id="PS50293">
    <property type="entry name" value="TPR_REGION"/>
    <property type="match status" value="3"/>
</dbReference>
<keyword evidence="9" id="KW-0677">Repeat</keyword>
<keyword evidence="10 16" id="KW-0802">TPR repeat</keyword>
<evidence type="ECO:0000313" key="20">
    <source>
        <dbReference type="Proteomes" id="UP001566132"/>
    </source>
</evidence>
<feature type="repeat" description="TPR" evidence="16">
    <location>
        <begin position="650"/>
        <end position="683"/>
    </location>
</feature>
<comment type="caution">
    <text evidence="19">The sequence shown here is derived from an EMBL/GenBank/DDBJ whole genome shotgun (WGS) entry which is preliminary data.</text>
</comment>
<comment type="pathway">
    <text evidence="4">Protein modification; protein glycosylation.</text>
</comment>
<dbReference type="GO" id="GO:0005783">
    <property type="term" value="C:endoplasmic reticulum"/>
    <property type="evidence" value="ECO:0007669"/>
    <property type="project" value="UniProtKB-SubCell"/>
</dbReference>
<evidence type="ECO:0000256" key="14">
    <source>
        <dbReference type="ARBA" id="ARBA00045085"/>
    </source>
</evidence>
<evidence type="ECO:0000256" key="1">
    <source>
        <dbReference type="ARBA" id="ARBA00003582"/>
    </source>
</evidence>
<evidence type="ECO:0000313" key="19">
    <source>
        <dbReference type="EMBL" id="KAL1513175.1"/>
    </source>
</evidence>
<feature type="transmembrane region" description="Helical" evidence="17">
    <location>
        <begin position="282"/>
        <end position="309"/>
    </location>
</feature>
<dbReference type="PANTHER" id="PTHR44227:SF3">
    <property type="entry name" value="PROTEIN O-MANNOSYL-TRANSFERASE TMTC4"/>
    <property type="match status" value="1"/>
</dbReference>
<dbReference type="EMBL" id="JBDJPC010000002">
    <property type="protein sequence ID" value="KAL1513175.1"/>
    <property type="molecule type" value="Genomic_DNA"/>
</dbReference>
<dbReference type="InterPro" id="IPR019734">
    <property type="entry name" value="TPR_rpt"/>
</dbReference>
<evidence type="ECO:0000256" key="11">
    <source>
        <dbReference type="ARBA" id="ARBA00022824"/>
    </source>
</evidence>
<keyword evidence="12 17" id="KW-1133">Transmembrane helix</keyword>
<evidence type="ECO:0000256" key="3">
    <source>
        <dbReference type="ARBA" id="ARBA00004240"/>
    </source>
</evidence>
<comment type="function">
    <text evidence="1">Transfers mannosyl residues to the hydroxyl group of serine or threonine residues.</text>
</comment>
<feature type="transmembrane region" description="Helical" evidence="17">
    <location>
        <begin position="347"/>
        <end position="366"/>
    </location>
</feature>
<evidence type="ECO:0000256" key="4">
    <source>
        <dbReference type="ARBA" id="ARBA00004922"/>
    </source>
</evidence>
<feature type="transmembrane region" description="Helical" evidence="17">
    <location>
        <begin position="12"/>
        <end position="32"/>
    </location>
</feature>
<feature type="transmembrane region" description="Helical" evidence="17">
    <location>
        <begin position="372"/>
        <end position="392"/>
    </location>
</feature>
<feature type="transmembrane region" description="Helical" evidence="17">
    <location>
        <begin position="404"/>
        <end position="423"/>
    </location>
</feature>
<dbReference type="GO" id="GO:0016020">
    <property type="term" value="C:membrane"/>
    <property type="evidence" value="ECO:0007669"/>
    <property type="project" value="UniProtKB-SubCell"/>
</dbReference>
<dbReference type="Proteomes" id="UP001566132">
    <property type="component" value="Unassembled WGS sequence"/>
</dbReference>
<feature type="transmembrane region" description="Helical" evidence="17">
    <location>
        <begin position="315"/>
        <end position="335"/>
    </location>
</feature>
<protein>
    <recommendedName>
        <fullName evidence="6">dolichyl-phosphate-mannose--protein mannosyltransferase</fullName>
        <ecNumber evidence="6">2.4.1.109</ecNumber>
    </recommendedName>
</protein>
<feature type="domain" description="DUF1736" evidence="18">
    <location>
        <begin position="255"/>
        <end position="327"/>
    </location>
</feature>
<evidence type="ECO:0000256" key="10">
    <source>
        <dbReference type="ARBA" id="ARBA00022803"/>
    </source>
</evidence>
<sequence>MMESNVNSKKFIAIASCAWASHFVSLWGGFAFDDAEAIVKNKDILPSTPIKNVFFNDFWGMNISHNASHKSYRPLTVLSYRLNMFFSNSRLDAFQFHTANVVLHGILSIMILPFFECLLKRRKHRKSLAPLDDPAFTGALLFATHPVHCEAAAALVGRADILGGLLFISLIILYKNLNGNFIWFFVVLLFTSIAVLCKETAITVLGVCLVYELYLRKKPSNSWSEALTQRFFTRFILLGIIGIIIMFFRMKIMNFEGPIFNHTDNPAAFADRLFTRIFSYNYLYLINIVLLIWPQWLCFDWSMGCIPLINSFMDYRGFLVIIFWIIVVIVAYKLFRDCINNEKINVSVMGISVMIIPFLPSSNLFLKVGFVIAERTLLLPSAGYCFLVALGLQKLKNRYDNVRLYFTSLYVLLIATFILRSIHRNYEWLNEERLFKSALHVCPLNAKVHYNIAKVAADQGKREEALKSYSQALEVYPNYEQAMNNLANLLRDSGQLDEAESLLRKAVNVRPNFAAAWMNLGIVLSSKGQVVEAEHAYKKALIHRTKYADAQYNLGNLYLDIGQHAKALSAWKEAVRLRPTHTAAWGNALALLDSHGRALEAVELGTIALSHVPRAPAIYFAMGNALGKLNRFPEAESHFLQAIKLNELNALYYSNLGVLYHRWNKRDKAQQMYLKALKLDPNLTSAKTNLRKLDASNAHSKNHSRKNS</sequence>
<comment type="catalytic activity">
    <reaction evidence="15">
        <text>a di-trans,poly-cis-dolichyl beta-D-mannosyl phosphate + L-seryl-[protein] = 3-O-(alpha-D-mannosyl)-L-seryl-[protein] + a di-trans,poly-cis-dolichyl phosphate + H(+)</text>
        <dbReference type="Rhea" id="RHEA:17377"/>
        <dbReference type="Rhea" id="RHEA-COMP:9863"/>
        <dbReference type="Rhea" id="RHEA-COMP:13546"/>
        <dbReference type="Rhea" id="RHEA-COMP:19498"/>
        <dbReference type="Rhea" id="RHEA-COMP:19501"/>
        <dbReference type="ChEBI" id="CHEBI:15378"/>
        <dbReference type="ChEBI" id="CHEBI:29999"/>
        <dbReference type="ChEBI" id="CHEBI:57683"/>
        <dbReference type="ChEBI" id="CHEBI:58211"/>
        <dbReference type="ChEBI" id="CHEBI:137321"/>
        <dbReference type="EC" id="2.4.1.109"/>
    </reaction>
</comment>
<feature type="repeat" description="TPR" evidence="16">
    <location>
        <begin position="480"/>
        <end position="513"/>
    </location>
</feature>
<dbReference type="Pfam" id="PF08409">
    <property type="entry name" value="TMTC_DUF1736"/>
    <property type="match status" value="1"/>
</dbReference>
<evidence type="ECO:0000256" key="6">
    <source>
        <dbReference type="ARBA" id="ARBA00012839"/>
    </source>
</evidence>
<evidence type="ECO:0000256" key="17">
    <source>
        <dbReference type="SAM" id="Phobius"/>
    </source>
</evidence>
<feature type="transmembrane region" description="Helical" evidence="17">
    <location>
        <begin position="231"/>
        <end position="248"/>
    </location>
</feature>
<dbReference type="InterPro" id="IPR011990">
    <property type="entry name" value="TPR-like_helical_dom_sf"/>
</dbReference>
<evidence type="ECO:0000256" key="16">
    <source>
        <dbReference type="PROSITE-ProRule" id="PRU00339"/>
    </source>
</evidence>
<evidence type="ECO:0000256" key="2">
    <source>
        <dbReference type="ARBA" id="ARBA00004141"/>
    </source>
</evidence>
<keyword evidence="8 17" id="KW-0812">Transmembrane</keyword>
<accession>A0ABD1F6I4</accession>
<evidence type="ECO:0000256" key="9">
    <source>
        <dbReference type="ARBA" id="ARBA00022737"/>
    </source>
</evidence>
<dbReference type="PANTHER" id="PTHR44227">
    <property type="match status" value="1"/>
</dbReference>
<feature type="repeat" description="TPR" evidence="16">
    <location>
        <begin position="616"/>
        <end position="649"/>
    </location>
</feature>
<feature type="transmembrane region" description="Helical" evidence="17">
    <location>
        <begin position="181"/>
        <end position="211"/>
    </location>
</feature>
<dbReference type="SUPFAM" id="SSF48452">
    <property type="entry name" value="TPR-like"/>
    <property type="match status" value="1"/>
</dbReference>
<dbReference type="Pfam" id="PF13181">
    <property type="entry name" value="TPR_8"/>
    <property type="match status" value="2"/>
</dbReference>
<evidence type="ECO:0000259" key="18">
    <source>
        <dbReference type="Pfam" id="PF08409"/>
    </source>
</evidence>
<dbReference type="EC" id="2.4.1.109" evidence="6"/>
<feature type="transmembrane region" description="Helical" evidence="17">
    <location>
        <begin position="94"/>
        <end position="115"/>
    </location>
</feature>
<dbReference type="GO" id="GO:0004169">
    <property type="term" value="F:dolichyl-phosphate-mannose-protein mannosyltransferase activity"/>
    <property type="evidence" value="ECO:0007669"/>
    <property type="project" value="UniProtKB-EC"/>
</dbReference>
<comment type="subcellular location">
    <subcellularLocation>
        <location evidence="3">Endoplasmic reticulum</location>
    </subcellularLocation>
    <subcellularLocation>
        <location evidence="2">Membrane</location>
        <topology evidence="2">Multi-pass membrane protein</topology>
    </subcellularLocation>
</comment>
<dbReference type="AlphaFoldDB" id="A0ABD1F6I4"/>
<organism evidence="19 20">
    <name type="scientific">Hypothenemus hampei</name>
    <name type="common">Coffee berry borer</name>
    <dbReference type="NCBI Taxonomy" id="57062"/>
    <lineage>
        <taxon>Eukaryota</taxon>
        <taxon>Metazoa</taxon>
        <taxon>Ecdysozoa</taxon>
        <taxon>Arthropoda</taxon>
        <taxon>Hexapoda</taxon>
        <taxon>Insecta</taxon>
        <taxon>Pterygota</taxon>
        <taxon>Neoptera</taxon>
        <taxon>Endopterygota</taxon>
        <taxon>Coleoptera</taxon>
        <taxon>Polyphaga</taxon>
        <taxon>Cucujiformia</taxon>
        <taxon>Curculionidae</taxon>
        <taxon>Scolytinae</taxon>
        <taxon>Hypothenemus</taxon>
    </lineage>
</organism>
<evidence type="ECO:0000256" key="15">
    <source>
        <dbReference type="ARBA" id="ARBA00045102"/>
    </source>
</evidence>
<dbReference type="PROSITE" id="PS50005">
    <property type="entry name" value="TPR"/>
    <property type="match status" value="5"/>
</dbReference>
<feature type="repeat" description="TPR" evidence="16">
    <location>
        <begin position="548"/>
        <end position="581"/>
    </location>
</feature>
<evidence type="ECO:0000256" key="13">
    <source>
        <dbReference type="ARBA" id="ARBA00023136"/>
    </source>
</evidence>
<evidence type="ECO:0000256" key="7">
    <source>
        <dbReference type="ARBA" id="ARBA00022679"/>
    </source>
</evidence>
<name>A0ABD1F6I4_HYPHA</name>
<dbReference type="InterPro" id="IPR052346">
    <property type="entry name" value="O-mannosyl-transferase_TMTC"/>
</dbReference>
<comment type="catalytic activity">
    <reaction evidence="14">
        <text>a di-trans,poly-cis-dolichyl beta-D-mannosyl phosphate + L-threonyl-[protein] = 3-O-(alpha-D-mannosyl)-L-threonyl-[protein] + a di-trans,poly-cis-dolichyl phosphate + H(+)</text>
        <dbReference type="Rhea" id="RHEA:53396"/>
        <dbReference type="Rhea" id="RHEA-COMP:11060"/>
        <dbReference type="Rhea" id="RHEA-COMP:13547"/>
        <dbReference type="Rhea" id="RHEA-COMP:19498"/>
        <dbReference type="Rhea" id="RHEA-COMP:19501"/>
        <dbReference type="ChEBI" id="CHEBI:15378"/>
        <dbReference type="ChEBI" id="CHEBI:30013"/>
        <dbReference type="ChEBI" id="CHEBI:57683"/>
        <dbReference type="ChEBI" id="CHEBI:58211"/>
        <dbReference type="ChEBI" id="CHEBI:137323"/>
        <dbReference type="EC" id="2.4.1.109"/>
    </reaction>
</comment>
<keyword evidence="11" id="KW-0256">Endoplasmic reticulum</keyword>